<evidence type="ECO:0000313" key="1">
    <source>
        <dbReference type="EMBL" id="KAH0577838.1"/>
    </source>
</evidence>
<name>A0A9P8M0U6_9EUKA</name>
<dbReference type="EMBL" id="AUWU02000001">
    <property type="protein sequence ID" value="KAH0577838.1"/>
    <property type="molecule type" value="Genomic_DNA"/>
</dbReference>
<dbReference type="AlphaFoldDB" id="A0A9P8M0U6"/>
<proteinExistence type="predicted"/>
<keyword evidence="2" id="KW-1185">Reference proteome</keyword>
<dbReference type="KEGG" id="ssao:94295215"/>
<sequence>MKKQNHESKKSIEMKSLKLQIKHVAKPPRLRITKYSSTNTQESNSSNQFQQMYQSSYKLDYSKGVPTNFKSTEIYDIDIVRQSLSQQFFDSSSSDIEIQSCQ</sequence>
<evidence type="ECO:0000313" key="2">
    <source>
        <dbReference type="Proteomes" id="UP000018208"/>
    </source>
</evidence>
<comment type="caution">
    <text evidence="1">The sequence shown here is derived from an EMBL/GenBank/DDBJ whole genome shotgun (WGS) entry which is preliminary data.</text>
</comment>
<organism evidence="1 2">
    <name type="scientific">Spironucleus salmonicida</name>
    <dbReference type="NCBI Taxonomy" id="348837"/>
    <lineage>
        <taxon>Eukaryota</taxon>
        <taxon>Metamonada</taxon>
        <taxon>Diplomonadida</taxon>
        <taxon>Hexamitidae</taxon>
        <taxon>Hexamitinae</taxon>
        <taxon>Spironucleus</taxon>
    </lineage>
</organism>
<dbReference type="GeneID" id="94295215"/>
<reference evidence="1 2" key="1">
    <citation type="journal article" date="2014" name="PLoS Genet.">
        <title>The Genome of Spironucleus salmonicida Highlights a Fish Pathogen Adapted to Fluctuating Environments.</title>
        <authorList>
            <person name="Xu F."/>
            <person name="Jerlstrom-Hultqvist J."/>
            <person name="Einarsson E."/>
            <person name="Astvaldsson A."/>
            <person name="Svard S.G."/>
            <person name="Andersson J.O."/>
        </authorList>
    </citation>
    <scope>NUCLEOTIDE SEQUENCE [LARGE SCALE GENOMIC DNA]</scope>
    <source>
        <strain evidence="1 2">ATCC 50377</strain>
    </source>
</reference>
<protein>
    <submittedName>
        <fullName evidence="1">Uncharacterized protein</fullName>
    </submittedName>
</protein>
<dbReference type="Proteomes" id="UP000018208">
    <property type="component" value="Unassembled WGS sequence"/>
</dbReference>
<gene>
    <name evidence="1" type="ORF">SS50377_21192</name>
</gene>
<accession>A0A9P8M0U6</accession>
<dbReference type="RefSeq" id="XP_067768611.1">
    <property type="nucleotide sequence ID" value="XM_067905129.1"/>
</dbReference>